<dbReference type="AlphaFoldDB" id="A0A9Q0NNP6"/>
<sequence length="112" mass="13029">MELDLTIKVPSDIIPFFLLIFFLLTLRSSPTLFLMFESLLCDFLSWLMVVLLFLWQLVWVNDGMIVLFFVILFAEGVANKMVFSLLLQSIEDSLPHLLRSKPIPLLFFSWGL</sequence>
<reference evidence="2 3" key="1">
    <citation type="journal article" date="2023" name="Int. J. Mol. Sci.">
        <title>De Novo Assembly and Annotation of 11 Diverse Shrub Willow (Salix) Genomes Reveals Novel Gene Organization in Sex-Linked Regions.</title>
        <authorList>
            <person name="Hyden B."/>
            <person name="Feng K."/>
            <person name="Yates T.B."/>
            <person name="Jawdy S."/>
            <person name="Cereghino C."/>
            <person name="Smart L.B."/>
            <person name="Muchero W."/>
        </authorList>
    </citation>
    <scope>NUCLEOTIDE SEQUENCE [LARGE SCALE GENOMIC DNA]</scope>
    <source>
        <tissue evidence="2">Shoot tip</tissue>
    </source>
</reference>
<keyword evidence="1" id="KW-0472">Membrane</keyword>
<dbReference type="Proteomes" id="UP001151529">
    <property type="component" value="Chromosome 18"/>
</dbReference>
<organism evidence="2 3">
    <name type="scientific">Salix viminalis</name>
    <name type="common">Common osier</name>
    <name type="synonym">Basket willow</name>
    <dbReference type="NCBI Taxonomy" id="40686"/>
    <lineage>
        <taxon>Eukaryota</taxon>
        <taxon>Viridiplantae</taxon>
        <taxon>Streptophyta</taxon>
        <taxon>Embryophyta</taxon>
        <taxon>Tracheophyta</taxon>
        <taxon>Spermatophyta</taxon>
        <taxon>Magnoliopsida</taxon>
        <taxon>eudicotyledons</taxon>
        <taxon>Gunneridae</taxon>
        <taxon>Pentapetalae</taxon>
        <taxon>rosids</taxon>
        <taxon>fabids</taxon>
        <taxon>Malpighiales</taxon>
        <taxon>Salicaceae</taxon>
        <taxon>Saliceae</taxon>
        <taxon>Salix</taxon>
    </lineage>
</organism>
<comment type="caution">
    <text evidence="2">The sequence shown here is derived from an EMBL/GenBank/DDBJ whole genome shotgun (WGS) entry which is preliminary data.</text>
</comment>
<keyword evidence="3" id="KW-1185">Reference proteome</keyword>
<name>A0A9Q0NNP6_SALVM</name>
<keyword evidence="1" id="KW-0812">Transmembrane</keyword>
<protein>
    <submittedName>
        <fullName evidence="2">Uncharacterized protein</fullName>
    </submittedName>
</protein>
<keyword evidence="1" id="KW-1133">Transmembrane helix</keyword>
<evidence type="ECO:0000313" key="2">
    <source>
        <dbReference type="EMBL" id="KAJ6673122.1"/>
    </source>
</evidence>
<gene>
    <name evidence="2" type="ORF">OIU85_012154</name>
</gene>
<proteinExistence type="predicted"/>
<accession>A0A9Q0NNP6</accession>
<dbReference type="EMBL" id="JAPFFL010000017">
    <property type="protein sequence ID" value="KAJ6673122.1"/>
    <property type="molecule type" value="Genomic_DNA"/>
</dbReference>
<evidence type="ECO:0000313" key="3">
    <source>
        <dbReference type="Proteomes" id="UP001151529"/>
    </source>
</evidence>
<evidence type="ECO:0000256" key="1">
    <source>
        <dbReference type="SAM" id="Phobius"/>
    </source>
</evidence>
<feature type="transmembrane region" description="Helical" evidence="1">
    <location>
        <begin position="13"/>
        <end position="36"/>
    </location>
</feature>